<dbReference type="Pfam" id="PF00583">
    <property type="entry name" value="Acetyltransf_1"/>
    <property type="match status" value="1"/>
</dbReference>
<keyword evidence="3" id="KW-1185">Reference proteome</keyword>
<gene>
    <name evidence="2" type="ORF">ACFPWV_04530</name>
</gene>
<evidence type="ECO:0000259" key="1">
    <source>
        <dbReference type="PROSITE" id="PS51186"/>
    </source>
</evidence>
<evidence type="ECO:0000313" key="2">
    <source>
        <dbReference type="EMBL" id="MFC5239185.1"/>
    </source>
</evidence>
<dbReference type="EC" id="2.3.-.-" evidence="2"/>
<dbReference type="SUPFAM" id="SSF55729">
    <property type="entry name" value="Acyl-CoA N-acyltransferases (Nat)"/>
    <property type="match status" value="1"/>
</dbReference>
<keyword evidence="2" id="KW-0808">Transferase</keyword>
<dbReference type="GO" id="GO:0016746">
    <property type="term" value="F:acyltransferase activity"/>
    <property type="evidence" value="ECO:0007669"/>
    <property type="project" value="UniProtKB-KW"/>
</dbReference>
<dbReference type="Gene3D" id="3.40.630.30">
    <property type="match status" value="1"/>
</dbReference>
<dbReference type="InterPro" id="IPR016181">
    <property type="entry name" value="Acyl_CoA_acyltransferase"/>
</dbReference>
<reference evidence="3" key="1">
    <citation type="journal article" date="2019" name="Int. J. Syst. Evol. Microbiol.">
        <title>The Global Catalogue of Microorganisms (GCM) 10K type strain sequencing project: providing services to taxonomists for standard genome sequencing and annotation.</title>
        <authorList>
            <consortium name="The Broad Institute Genomics Platform"/>
            <consortium name="The Broad Institute Genome Sequencing Center for Infectious Disease"/>
            <person name="Wu L."/>
            <person name="Ma J."/>
        </authorList>
    </citation>
    <scope>NUCLEOTIDE SEQUENCE [LARGE SCALE GENOMIC DNA]</scope>
    <source>
        <strain evidence="3">CGMCC 4.7131</strain>
    </source>
</reference>
<organism evidence="2 3">
    <name type="scientific">Streptomyces atrovirens</name>
    <dbReference type="NCBI Taxonomy" id="285556"/>
    <lineage>
        <taxon>Bacteria</taxon>
        <taxon>Bacillati</taxon>
        <taxon>Actinomycetota</taxon>
        <taxon>Actinomycetes</taxon>
        <taxon>Kitasatosporales</taxon>
        <taxon>Streptomycetaceae</taxon>
        <taxon>Streptomyces</taxon>
    </lineage>
</organism>
<dbReference type="PROSITE" id="PS51186">
    <property type="entry name" value="GNAT"/>
    <property type="match status" value="1"/>
</dbReference>
<dbReference type="RefSeq" id="WP_344561125.1">
    <property type="nucleotide sequence ID" value="NZ_BAAATG010000021.1"/>
</dbReference>
<protein>
    <submittedName>
        <fullName evidence="2">GNAT family N-acetyltransferase</fullName>
        <ecNumber evidence="2">2.3.-.-</ecNumber>
    </submittedName>
</protein>
<dbReference type="Proteomes" id="UP001596035">
    <property type="component" value="Unassembled WGS sequence"/>
</dbReference>
<feature type="domain" description="N-acetyltransferase" evidence="1">
    <location>
        <begin position="166"/>
        <end position="308"/>
    </location>
</feature>
<dbReference type="InterPro" id="IPR000182">
    <property type="entry name" value="GNAT_dom"/>
</dbReference>
<comment type="caution">
    <text evidence="2">The sequence shown here is derived from an EMBL/GenBank/DDBJ whole genome shotgun (WGS) entry which is preliminary data.</text>
</comment>
<proteinExistence type="predicted"/>
<name>A0ABW0DMD3_9ACTN</name>
<dbReference type="CDD" id="cd04301">
    <property type="entry name" value="NAT_SF"/>
    <property type="match status" value="1"/>
</dbReference>
<sequence length="308" mass="32444">MTVPGEFVLRRSADVSVDTLVRLVRAYEEGSTGTAACTHEDILLTLSHPHYADNSWCLTGPGDELLAWASLALGGGAAAEAALTVPPGPRSAPAARFLILHLLDRTDALGLAGGTPLGLDVGGILEGDPVLPRVLEETGFVRGATLTQYDVDLSHGAPPAALPPAGHIRPAVPDQDAEVLHGLHLRSRSRVPKTYDPALFRARIRRLGEFSGFALLLEVAGHPAGHVLAHAARDRGRVLEAAVAPALRGIGVGLALVAAALTELRRRGCAQALVAVDTAQLLDPDALRRDLGVRGERAVTYFHREPEL</sequence>
<dbReference type="EMBL" id="JBHSKN010000004">
    <property type="protein sequence ID" value="MFC5239185.1"/>
    <property type="molecule type" value="Genomic_DNA"/>
</dbReference>
<evidence type="ECO:0000313" key="3">
    <source>
        <dbReference type="Proteomes" id="UP001596035"/>
    </source>
</evidence>
<accession>A0ABW0DMD3</accession>
<keyword evidence="2" id="KW-0012">Acyltransferase</keyword>